<evidence type="ECO:0000256" key="2">
    <source>
        <dbReference type="SAM" id="Phobius"/>
    </source>
</evidence>
<evidence type="ECO:0000313" key="4">
    <source>
        <dbReference type="Proteomes" id="UP001164286"/>
    </source>
</evidence>
<dbReference type="SUPFAM" id="SSF81995">
    <property type="entry name" value="beta-sandwich domain of Sec23/24"/>
    <property type="match status" value="1"/>
</dbReference>
<dbReference type="RefSeq" id="XP_052949642.1">
    <property type="nucleotide sequence ID" value="XM_053086024.1"/>
</dbReference>
<feature type="region of interest" description="Disordered" evidence="1">
    <location>
        <begin position="356"/>
        <end position="440"/>
    </location>
</feature>
<reference evidence="3" key="1">
    <citation type="journal article" date="2022" name="G3 (Bethesda)">
        <title>High quality genome of the basidiomycete yeast Dioszegia hungarica PDD-24b-2 isolated from cloud water.</title>
        <authorList>
            <person name="Jarrige D."/>
            <person name="Haridas S."/>
            <person name="Bleykasten-Grosshans C."/>
            <person name="Joly M."/>
            <person name="Nadalig T."/>
            <person name="Sancelme M."/>
            <person name="Vuilleumier S."/>
            <person name="Grigoriev I.V."/>
            <person name="Amato P."/>
            <person name="Bringel F."/>
        </authorList>
    </citation>
    <scope>NUCLEOTIDE SEQUENCE</scope>
    <source>
        <strain evidence="3">PDD-24b-2</strain>
    </source>
</reference>
<feature type="compositionally biased region" description="Acidic residues" evidence="1">
    <location>
        <begin position="373"/>
        <end position="384"/>
    </location>
</feature>
<keyword evidence="2" id="KW-0812">Transmembrane</keyword>
<keyword evidence="4" id="KW-1185">Reference proteome</keyword>
<comment type="caution">
    <text evidence="3">The sequence shown here is derived from an EMBL/GenBank/DDBJ whole genome shotgun (WGS) entry which is preliminary data.</text>
</comment>
<dbReference type="AlphaFoldDB" id="A0AA38HFS3"/>
<dbReference type="PANTHER" id="PTHR38694">
    <property type="entry name" value="CONSERVED EXPRESSED PROTEIN"/>
    <property type="match status" value="1"/>
</dbReference>
<dbReference type="Pfam" id="PF11696">
    <property type="entry name" value="DUF3292"/>
    <property type="match status" value="1"/>
</dbReference>
<feature type="compositionally biased region" description="Pro residues" evidence="1">
    <location>
        <begin position="38"/>
        <end position="51"/>
    </location>
</feature>
<feature type="transmembrane region" description="Helical" evidence="2">
    <location>
        <begin position="482"/>
        <end position="501"/>
    </location>
</feature>
<feature type="compositionally biased region" description="Polar residues" evidence="1">
    <location>
        <begin position="99"/>
        <end position="113"/>
    </location>
</feature>
<keyword evidence="2" id="KW-1133">Transmembrane helix</keyword>
<dbReference type="EMBL" id="JAKWFO010000001">
    <property type="protein sequence ID" value="KAI9639865.1"/>
    <property type="molecule type" value="Genomic_DNA"/>
</dbReference>
<feature type="region of interest" description="Disordered" evidence="1">
    <location>
        <begin position="1"/>
        <end position="154"/>
    </location>
</feature>
<feature type="compositionally biased region" description="Basic and acidic residues" evidence="1">
    <location>
        <begin position="140"/>
        <end position="154"/>
    </location>
</feature>
<evidence type="ECO:0000313" key="3">
    <source>
        <dbReference type="EMBL" id="KAI9639865.1"/>
    </source>
</evidence>
<dbReference type="PANTHER" id="PTHR38694:SF1">
    <property type="entry name" value="PEROXIN DOMAIN-CONTAINING PROTEIN"/>
    <property type="match status" value="1"/>
</dbReference>
<dbReference type="GeneID" id="77725225"/>
<accession>A0AA38HFS3</accession>
<dbReference type="InterPro" id="IPR021709">
    <property type="entry name" value="DUF3292"/>
</dbReference>
<name>A0AA38HFS3_9TREE</name>
<organism evidence="3 4">
    <name type="scientific">Dioszegia hungarica</name>
    <dbReference type="NCBI Taxonomy" id="4972"/>
    <lineage>
        <taxon>Eukaryota</taxon>
        <taxon>Fungi</taxon>
        <taxon>Dikarya</taxon>
        <taxon>Basidiomycota</taxon>
        <taxon>Agaricomycotina</taxon>
        <taxon>Tremellomycetes</taxon>
        <taxon>Tremellales</taxon>
        <taxon>Bulleribasidiaceae</taxon>
        <taxon>Dioszegia</taxon>
    </lineage>
</organism>
<dbReference type="Proteomes" id="UP001164286">
    <property type="component" value="Unassembled WGS sequence"/>
</dbReference>
<feature type="compositionally biased region" description="Low complexity" evidence="1">
    <location>
        <begin position="52"/>
        <end position="79"/>
    </location>
</feature>
<feature type="compositionally biased region" description="Basic and acidic residues" evidence="1">
    <location>
        <begin position="580"/>
        <end position="593"/>
    </location>
</feature>
<proteinExistence type="predicted"/>
<gene>
    <name evidence="3" type="ORF">MKK02DRAFT_18941</name>
</gene>
<feature type="region of interest" description="Disordered" evidence="1">
    <location>
        <begin position="570"/>
        <end position="597"/>
    </location>
</feature>
<protein>
    <submittedName>
        <fullName evidence="3">Uncharacterized protein</fullName>
    </submittedName>
</protein>
<evidence type="ECO:0000256" key="1">
    <source>
        <dbReference type="SAM" id="MobiDB-lite"/>
    </source>
</evidence>
<sequence>MSHFDLGQPIGGGGHSSGSSSSELHSAPVLVEAAEAKPLPPPPSQPVPVAHPVPAQVPQQQYQQAPPVQQTPYQQPQHPDVISDSHPSTADNSGGAHPATSTIDPNVPSSMSAPTALPTGPDTNPSEQKEAMKKTGPKAAAREVEKTKGAEREIKGEPVGGTIVKGVEDDRLYAMLRRFDVDITHVLHPASKLPSTEPDLRISLLPNLPSHSEVIKSNLERLIAAVGPSSVRGAREMGRLMSWSPEERARTASYALSYFICWAFGYAVVGVFVFGAVVMCFPMTRRMLFPPIPPAPYTPPSATDPTNQKGDESLLGTTDSAAAHRSKAEQAEEQAFEARSILQAFTTRLVFDGSKKGRNAGNAQVGEKVLDTSDSESDDADDSDVLAPAGNADGSKPHGQGEESADIVIGGEKIKHDSKKTEKQKKKAAQAAAKKKRDELVSKMTKGTQDGLGAAADMIERLTNALSPPTCYPDRLARFKMAGAFLIPPALLFHFVPAWVFGRAATFLFGVGMFAQPVLIRVGKEVVARLPPNWQELVDIRNSILSGVPTDAQLTLHLLRVAESLDNPLPRAPAAPLEGSPKEAIKDTSPEKVTEDDDAEIEQAINEGSKAEEIMVKAKVKTKSHVLGAFKGIGKKMAGFRGDVAVDGEQKVVSSSLRCNRIGAKIDKTVFQGGAEDTGEIDSFPAKLNGTSGYIILESRNDILPAPQVSFVAASGTGKEHFVWPIDDIVEIKKSHVTATRLALGWVSGAEIEGLGLTIRFKTRKQLIIDQNKTSAEGRLDGTTFEFTKVARREQLFVRLVSMGAQRWEVL</sequence>
<feature type="transmembrane region" description="Helical" evidence="2">
    <location>
        <begin position="255"/>
        <end position="281"/>
    </location>
</feature>
<keyword evidence="2" id="KW-0472">Membrane</keyword>
<feature type="compositionally biased region" description="Basic and acidic residues" evidence="1">
    <location>
        <begin position="412"/>
        <end position="421"/>
    </location>
</feature>